<keyword evidence="1" id="KW-0732">Signal</keyword>
<feature type="chain" id="PRO_5028915440" evidence="1">
    <location>
        <begin position="21"/>
        <end position="488"/>
    </location>
</feature>
<dbReference type="Gene3D" id="3.40.720.10">
    <property type="entry name" value="Alkaline Phosphatase, subunit A"/>
    <property type="match status" value="1"/>
</dbReference>
<dbReference type="PANTHER" id="PTHR43751">
    <property type="entry name" value="SULFATASE"/>
    <property type="match status" value="1"/>
</dbReference>
<dbReference type="CDD" id="cd16027">
    <property type="entry name" value="SGSH"/>
    <property type="match status" value="1"/>
</dbReference>
<name>A0A6C2U5M6_PONDE</name>
<dbReference type="PANTHER" id="PTHR43751:SF1">
    <property type="entry name" value="SULFATASE ATSG-RELATED"/>
    <property type="match status" value="1"/>
</dbReference>
<reference evidence="3 4" key="1">
    <citation type="submission" date="2019-04" db="EMBL/GenBank/DDBJ databases">
        <authorList>
            <person name="Van Vliet M D."/>
        </authorList>
    </citation>
    <scope>NUCLEOTIDE SEQUENCE [LARGE SCALE GENOMIC DNA]</scope>
    <source>
        <strain evidence="3 4">F1</strain>
    </source>
</reference>
<organism evidence="3 4">
    <name type="scientific">Pontiella desulfatans</name>
    <dbReference type="NCBI Taxonomy" id="2750659"/>
    <lineage>
        <taxon>Bacteria</taxon>
        <taxon>Pseudomonadati</taxon>
        <taxon>Kiritimatiellota</taxon>
        <taxon>Kiritimatiellia</taxon>
        <taxon>Kiritimatiellales</taxon>
        <taxon>Pontiellaceae</taxon>
        <taxon>Pontiella</taxon>
    </lineage>
</organism>
<dbReference type="Proteomes" id="UP000366872">
    <property type="component" value="Unassembled WGS sequence"/>
</dbReference>
<protein>
    <submittedName>
        <fullName evidence="3">Arylsulfatase</fullName>
    </submittedName>
</protein>
<evidence type="ECO:0000313" key="3">
    <source>
        <dbReference type="EMBL" id="VGO15378.1"/>
    </source>
</evidence>
<dbReference type="SUPFAM" id="SSF53649">
    <property type="entry name" value="Alkaline phosphatase-like"/>
    <property type="match status" value="1"/>
</dbReference>
<dbReference type="InterPro" id="IPR000917">
    <property type="entry name" value="Sulfatase_N"/>
</dbReference>
<evidence type="ECO:0000313" key="4">
    <source>
        <dbReference type="Proteomes" id="UP000366872"/>
    </source>
</evidence>
<dbReference type="InterPro" id="IPR017850">
    <property type="entry name" value="Alkaline_phosphatase_core_sf"/>
</dbReference>
<dbReference type="RefSeq" id="WP_136080948.1">
    <property type="nucleotide sequence ID" value="NZ_CAAHFG010000002.1"/>
</dbReference>
<sequence>MKIKWFALLMFVSGTFSGYANERPNMMFILADDCTFRDLELYGGPARTPHINKLAAEGMTFSRCYQAAPMCSPTRHNLYTGIYPVKSGAYPNHTFVYPEVKSIPHYLKEQGYRVALIGKTHIGPKENFPFEYIDDFGFYGKDKQGRLEKQPYPSPRYPALDRFIRECVESNTPFCIFAASNEPHGPYTNGDASVYRNKDYDLPGNLVDTPKTREEYARYLAEITFFDGQVGECVSMLKKHGVDGNALVMVATEQGSSFPYGKWTTYENGVASGLVVSWPGKIAAGGKSDAMVEYCDVVPTLLAAAGAPVPDAVEGRSFLPVLTGKATKHKDYAYSIHTSVGVNGNKAPYGVRSVVSQRYRYIRNLTPGNAFSISMTNPLIEGRMQKNYLGEWVGRAEAGDGNAQALVDGIIHRPAEELYDIIADPYCRNNLSGNPEHAETKKALSGKLDAWMKQQGDQGAQTELDAAKRCTKLLKDAKAETKKKKQGQ</sequence>
<gene>
    <name evidence="3" type="ORF">PDESU_03961</name>
</gene>
<proteinExistence type="predicted"/>
<dbReference type="AlphaFoldDB" id="A0A6C2U5M6"/>
<feature type="signal peptide" evidence="1">
    <location>
        <begin position="1"/>
        <end position="20"/>
    </location>
</feature>
<dbReference type="Pfam" id="PF00884">
    <property type="entry name" value="Sulfatase"/>
    <property type="match status" value="1"/>
</dbReference>
<feature type="domain" description="Sulfatase N-terminal" evidence="2">
    <location>
        <begin position="24"/>
        <end position="307"/>
    </location>
</feature>
<keyword evidence="4" id="KW-1185">Reference proteome</keyword>
<dbReference type="EMBL" id="CAAHFG010000002">
    <property type="protein sequence ID" value="VGO15378.1"/>
    <property type="molecule type" value="Genomic_DNA"/>
</dbReference>
<accession>A0A6C2U5M6</accession>
<evidence type="ECO:0000256" key="1">
    <source>
        <dbReference type="SAM" id="SignalP"/>
    </source>
</evidence>
<evidence type="ECO:0000259" key="2">
    <source>
        <dbReference type="Pfam" id="PF00884"/>
    </source>
</evidence>
<dbReference type="InterPro" id="IPR052701">
    <property type="entry name" value="GAG_Ulvan_Degrading_Sulfatases"/>
</dbReference>